<organism evidence="2 3">
    <name type="scientific">Sphingobacterium suaedae</name>
    <dbReference type="NCBI Taxonomy" id="1686402"/>
    <lineage>
        <taxon>Bacteria</taxon>
        <taxon>Pseudomonadati</taxon>
        <taxon>Bacteroidota</taxon>
        <taxon>Sphingobacteriia</taxon>
        <taxon>Sphingobacteriales</taxon>
        <taxon>Sphingobacteriaceae</taxon>
        <taxon>Sphingobacterium</taxon>
    </lineage>
</organism>
<dbReference type="InterPro" id="IPR010559">
    <property type="entry name" value="Sig_transdc_His_kin_internal"/>
</dbReference>
<comment type="caution">
    <text evidence="2">The sequence shown here is derived from an EMBL/GenBank/DDBJ whole genome shotgun (WGS) entry which is preliminary data.</text>
</comment>
<proteinExistence type="predicted"/>
<reference evidence="3" key="1">
    <citation type="journal article" date="2019" name="Int. J. Syst. Evol. Microbiol.">
        <title>The Global Catalogue of Microorganisms (GCM) 10K type strain sequencing project: providing services to taxonomists for standard genome sequencing and annotation.</title>
        <authorList>
            <consortium name="The Broad Institute Genomics Platform"/>
            <consortium name="The Broad Institute Genome Sequencing Center for Infectious Disease"/>
            <person name="Wu L."/>
            <person name="Ma J."/>
        </authorList>
    </citation>
    <scope>NUCLEOTIDE SEQUENCE [LARGE SCALE GENOMIC DNA]</scope>
    <source>
        <strain evidence="3">KCTC 42662</strain>
    </source>
</reference>
<dbReference type="PANTHER" id="PTHR34220:SF7">
    <property type="entry name" value="SENSOR HISTIDINE KINASE YPDA"/>
    <property type="match status" value="1"/>
</dbReference>
<evidence type="ECO:0000313" key="2">
    <source>
        <dbReference type="EMBL" id="MFD2549095.1"/>
    </source>
</evidence>
<dbReference type="EMBL" id="JBHULR010000009">
    <property type="protein sequence ID" value="MFD2549095.1"/>
    <property type="molecule type" value="Genomic_DNA"/>
</dbReference>
<keyword evidence="2" id="KW-0418">Kinase</keyword>
<feature type="domain" description="Signal transduction histidine kinase internal region" evidence="1">
    <location>
        <begin position="50"/>
        <end position="129"/>
    </location>
</feature>
<dbReference type="Gene3D" id="3.30.565.10">
    <property type="entry name" value="Histidine kinase-like ATPase, C-terminal domain"/>
    <property type="match status" value="1"/>
</dbReference>
<dbReference type="SUPFAM" id="SSF55874">
    <property type="entry name" value="ATPase domain of HSP90 chaperone/DNA topoisomerase II/histidine kinase"/>
    <property type="match status" value="1"/>
</dbReference>
<evidence type="ECO:0000313" key="3">
    <source>
        <dbReference type="Proteomes" id="UP001597545"/>
    </source>
</evidence>
<keyword evidence="2" id="KW-0808">Transferase</keyword>
<dbReference type="RefSeq" id="WP_380905420.1">
    <property type="nucleotide sequence ID" value="NZ_JBHULR010000009.1"/>
</dbReference>
<dbReference type="Proteomes" id="UP001597545">
    <property type="component" value="Unassembled WGS sequence"/>
</dbReference>
<accession>A0ABW5KMG4</accession>
<gene>
    <name evidence="2" type="ORF">ACFSR5_15705</name>
</gene>
<evidence type="ECO:0000259" key="1">
    <source>
        <dbReference type="Pfam" id="PF06580"/>
    </source>
</evidence>
<dbReference type="Pfam" id="PF06580">
    <property type="entry name" value="His_kinase"/>
    <property type="match status" value="1"/>
</dbReference>
<protein>
    <submittedName>
        <fullName evidence="2">Sensor histidine kinase</fullName>
        <ecNumber evidence="2">2.7.13.3</ecNumber>
    </submittedName>
</protein>
<dbReference type="PANTHER" id="PTHR34220">
    <property type="entry name" value="SENSOR HISTIDINE KINASE YPDA"/>
    <property type="match status" value="1"/>
</dbReference>
<name>A0ABW5KMG4_9SPHI</name>
<dbReference type="GO" id="GO:0004673">
    <property type="term" value="F:protein histidine kinase activity"/>
    <property type="evidence" value="ECO:0007669"/>
    <property type="project" value="UniProtKB-EC"/>
</dbReference>
<sequence>MTGQQMLQHIGPNLLFYIQVFSSLHIDLFFREREQQQRNERELRELAHRAEIESLKAQIQPHFLFNTLNSISASVSAENERTRVLIAQLADTFRYALQSTQAELVLLTQELEFIRTYLSLEQSRFGRRLHFEIDVYGCGQALIPPMLLQPLVENAVKHGIEPAIDGGTIHITCRSTGSFTHLTIRNTGKPYEGTVENMFAGDGIGLNNTAKRLRNQFGENLHIEVDHSGAVTLRFAIPT</sequence>
<keyword evidence="3" id="KW-1185">Reference proteome</keyword>
<dbReference type="InterPro" id="IPR036890">
    <property type="entry name" value="HATPase_C_sf"/>
</dbReference>
<dbReference type="InterPro" id="IPR050640">
    <property type="entry name" value="Bact_2-comp_sensor_kinase"/>
</dbReference>
<dbReference type="EC" id="2.7.13.3" evidence="2"/>